<dbReference type="Proteomes" id="UP001589793">
    <property type="component" value="Unassembled WGS sequence"/>
</dbReference>
<dbReference type="EMBL" id="JBHLSV010000020">
    <property type="protein sequence ID" value="MFC0675212.1"/>
    <property type="molecule type" value="Genomic_DNA"/>
</dbReference>
<dbReference type="RefSeq" id="WP_376982035.1">
    <property type="nucleotide sequence ID" value="NZ_JBHLSV010000020.1"/>
</dbReference>
<dbReference type="Pfam" id="PF08448">
    <property type="entry name" value="PAS_4"/>
    <property type="match status" value="1"/>
</dbReference>
<evidence type="ECO:0000259" key="1">
    <source>
        <dbReference type="PROSITE" id="PS50112"/>
    </source>
</evidence>
<dbReference type="InterPro" id="IPR013656">
    <property type="entry name" value="PAS_4"/>
</dbReference>
<reference evidence="2 3" key="1">
    <citation type="submission" date="2024-09" db="EMBL/GenBank/DDBJ databases">
        <authorList>
            <person name="Sun Q."/>
            <person name="Mori K."/>
        </authorList>
    </citation>
    <scope>NUCLEOTIDE SEQUENCE [LARGE SCALE GENOMIC DNA]</scope>
    <source>
        <strain evidence="2 3">CICC 10874</strain>
    </source>
</reference>
<dbReference type="InterPro" id="IPR035965">
    <property type="entry name" value="PAS-like_dom_sf"/>
</dbReference>
<comment type="caution">
    <text evidence="2">The sequence shown here is derived from an EMBL/GenBank/DDBJ whole genome shotgun (WGS) entry which is preliminary data.</text>
</comment>
<sequence length="115" mass="12263">MSDHAIIIADTTGHITRWNSAAETLFGYPASRALGESLDLIVPEELRDAHWRGFFRAMANPEIRDLAADLPVRCADGTTRHVAGRLLVLSDGLGTAIGAMAIFTATGSTGIRPFG</sequence>
<organism evidence="2 3">
    <name type="scientific">Brachybacterium hainanense</name>
    <dbReference type="NCBI Taxonomy" id="1541174"/>
    <lineage>
        <taxon>Bacteria</taxon>
        <taxon>Bacillati</taxon>
        <taxon>Actinomycetota</taxon>
        <taxon>Actinomycetes</taxon>
        <taxon>Micrococcales</taxon>
        <taxon>Dermabacteraceae</taxon>
        <taxon>Brachybacterium</taxon>
    </lineage>
</organism>
<accession>A0ABV6RE01</accession>
<dbReference type="CDD" id="cd00130">
    <property type="entry name" value="PAS"/>
    <property type="match status" value="1"/>
</dbReference>
<feature type="domain" description="PAS" evidence="1">
    <location>
        <begin position="1"/>
        <end position="45"/>
    </location>
</feature>
<name>A0ABV6RE01_9MICO</name>
<proteinExistence type="predicted"/>
<dbReference type="SUPFAM" id="SSF55785">
    <property type="entry name" value="PYP-like sensor domain (PAS domain)"/>
    <property type="match status" value="1"/>
</dbReference>
<protein>
    <submittedName>
        <fullName evidence="2">PAS domain S-box protein</fullName>
    </submittedName>
</protein>
<keyword evidence="3" id="KW-1185">Reference proteome</keyword>
<evidence type="ECO:0000313" key="3">
    <source>
        <dbReference type="Proteomes" id="UP001589793"/>
    </source>
</evidence>
<dbReference type="PROSITE" id="PS50112">
    <property type="entry name" value="PAS"/>
    <property type="match status" value="1"/>
</dbReference>
<gene>
    <name evidence="2" type="ORF">ACFFF6_14710</name>
</gene>
<evidence type="ECO:0000313" key="2">
    <source>
        <dbReference type="EMBL" id="MFC0675212.1"/>
    </source>
</evidence>
<dbReference type="InterPro" id="IPR000014">
    <property type="entry name" value="PAS"/>
</dbReference>
<dbReference type="NCBIfam" id="TIGR00229">
    <property type="entry name" value="sensory_box"/>
    <property type="match status" value="1"/>
</dbReference>
<dbReference type="Gene3D" id="3.30.450.20">
    <property type="entry name" value="PAS domain"/>
    <property type="match status" value="1"/>
</dbReference>